<dbReference type="PANTHER" id="PTHR42978:SF5">
    <property type="entry name" value="METALLO-BETA-LACTAMASE DOMAIN-CONTAINING PROTEIN"/>
    <property type="match status" value="1"/>
</dbReference>
<proteinExistence type="inferred from homology"/>
<evidence type="ECO:0000259" key="5">
    <source>
        <dbReference type="SMART" id="SM00849"/>
    </source>
</evidence>
<keyword evidence="3" id="KW-0378">Hydrolase</keyword>
<feature type="domain" description="Metallo-beta-lactamase" evidence="5">
    <location>
        <begin position="52"/>
        <end position="270"/>
    </location>
</feature>
<keyword evidence="6" id="KW-1185">Reference proteome</keyword>
<evidence type="ECO:0000313" key="6">
    <source>
        <dbReference type="Proteomes" id="UP000515153"/>
    </source>
</evidence>
<dbReference type="SMART" id="SM00849">
    <property type="entry name" value="Lactamase_B"/>
    <property type="match status" value="1"/>
</dbReference>
<comment type="similarity">
    <text evidence="1">Belongs to the metallo-beta-lactamase superfamily.</text>
</comment>
<dbReference type="PANTHER" id="PTHR42978">
    <property type="entry name" value="QUORUM-QUENCHING LACTONASE YTNP-RELATED-RELATED"/>
    <property type="match status" value="1"/>
</dbReference>
<reference evidence="7" key="2">
    <citation type="submission" date="2019-10" db="EMBL/GenBank/DDBJ databases">
        <authorList>
            <consortium name="NCBI Genome Project"/>
        </authorList>
    </citation>
    <scope>NUCLEOTIDE SEQUENCE</scope>
    <source>
        <strain evidence="7">NI907</strain>
    </source>
</reference>
<keyword evidence="2" id="KW-0479">Metal-binding</keyword>
<dbReference type="GO" id="GO:0046872">
    <property type="term" value="F:metal ion binding"/>
    <property type="evidence" value="ECO:0007669"/>
    <property type="project" value="UniProtKB-KW"/>
</dbReference>
<dbReference type="InterPro" id="IPR001279">
    <property type="entry name" value="Metallo-B-lactamas"/>
</dbReference>
<reference evidence="7" key="3">
    <citation type="submission" date="2025-08" db="UniProtKB">
        <authorList>
            <consortium name="RefSeq"/>
        </authorList>
    </citation>
    <scope>IDENTIFICATION</scope>
    <source>
        <strain evidence="7">NI907</strain>
    </source>
</reference>
<dbReference type="Proteomes" id="UP000515153">
    <property type="component" value="Chromosome V"/>
</dbReference>
<name>A0A6P8AP36_PYRGI</name>
<keyword evidence="4" id="KW-0862">Zinc</keyword>
<dbReference type="Pfam" id="PF00753">
    <property type="entry name" value="Lactamase_B"/>
    <property type="match status" value="1"/>
</dbReference>
<dbReference type="InterPro" id="IPR036866">
    <property type="entry name" value="RibonucZ/Hydroxyglut_hydro"/>
</dbReference>
<dbReference type="GeneID" id="41966413"/>
<protein>
    <recommendedName>
        <fullName evidence="5">Metallo-beta-lactamase domain-containing protein</fullName>
    </recommendedName>
</protein>
<dbReference type="Gene3D" id="3.60.15.10">
    <property type="entry name" value="Ribonuclease Z/Hydroxyacylglutathione hydrolase-like"/>
    <property type="match status" value="1"/>
</dbReference>
<evidence type="ECO:0000256" key="2">
    <source>
        <dbReference type="ARBA" id="ARBA00022723"/>
    </source>
</evidence>
<dbReference type="InterPro" id="IPR051013">
    <property type="entry name" value="MBL_superfamily_lactonases"/>
</dbReference>
<dbReference type="AlphaFoldDB" id="A0A6P8AP36"/>
<dbReference type="CDD" id="cd07730">
    <property type="entry name" value="metallo-hydrolase-like_MBL-fold"/>
    <property type="match status" value="1"/>
</dbReference>
<reference evidence="6 7" key="1">
    <citation type="journal article" date="2019" name="Mol. Biol. Evol.">
        <title>Blast fungal genomes show frequent chromosomal changes, gene gains and losses, and effector gene turnover.</title>
        <authorList>
            <person name="Gomez Luciano L.B."/>
            <person name="Jason Tsai I."/>
            <person name="Chuma I."/>
            <person name="Tosa Y."/>
            <person name="Chen Y.H."/>
            <person name="Li J.Y."/>
            <person name="Li M.Y."/>
            <person name="Jade Lu M.Y."/>
            <person name="Nakayashiki H."/>
            <person name="Li W.H."/>
        </authorList>
    </citation>
    <scope>NUCLEOTIDE SEQUENCE [LARGE SCALE GENOMIC DNA]</scope>
    <source>
        <strain evidence="6 7">NI907</strain>
    </source>
</reference>
<dbReference type="KEGG" id="pgri:PgNI_11542"/>
<gene>
    <name evidence="7" type="ORF">PgNI_11542</name>
</gene>
<evidence type="ECO:0000256" key="1">
    <source>
        <dbReference type="ARBA" id="ARBA00007749"/>
    </source>
</evidence>
<dbReference type="SUPFAM" id="SSF56281">
    <property type="entry name" value="Metallo-hydrolase/oxidoreductase"/>
    <property type="match status" value="1"/>
</dbReference>
<evidence type="ECO:0000256" key="3">
    <source>
        <dbReference type="ARBA" id="ARBA00022801"/>
    </source>
</evidence>
<evidence type="ECO:0000256" key="4">
    <source>
        <dbReference type="ARBA" id="ARBA00022833"/>
    </source>
</evidence>
<sequence>MTSPDSKQRVTLPVGSEVVTVKIINPVNFGPAILDRFMAPPVPGFEKFPALPSFSFLIEHPSSGRKLVFDLGIRKDFKTGYSPKICQYIPTTNYDIKVEKDVVEILEEGGVDPQKIEGVIWSHWHWDHIGNPQSFPGTTDLIVGPGFKEAMLPGAPANPESPIQESDYANRKLREVTFDGPQAFKIGSFPAYDYFGDGSFYLLDSPGHAVGHLCGLARTTASPNSTFVLLGGDVCHYAGIFRPSPQLPIPDSITPHPCPSSSLPTLCPGHAWEELQKSRGGRQPTDTLYDMTFGHDIPLATNTMRWLQELDCIDDVFVIIAHDGTVRDGGVPQFPASLNDWKAKGWGRDLRWAFLRDLESFWRSKELL</sequence>
<accession>A0A6P8AP36</accession>
<evidence type="ECO:0000313" key="7">
    <source>
        <dbReference type="RefSeq" id="XP_030976676.1"/>
    </source>
</evidence>
<dbReference type="GO" id="GO:0016787">
    <property type="term" value="F:hydrolase activity"/>
    <property type="evidence" value="ECO:0007669"/>
    <property type="project" value="UniProtKB-KW"/>
</dbReference>
<dbReference type="RefSeq" id="XP_030976676.1">
    <property type="nucleotide sequence ID" value="XM_031131508.1"/>
</dbReference>
<organism evidence="6 7">
    <name type="scientific">Pyricularia grisea</name>
    <name type="common">Crabgrass-specific blast fungus</name>
    <name type="synonym">Magnaporthe grisea</name>
    <dbReference type="NCBI Taxonomy" id="148305"/>
    <lineage>
        <taxon>Eukaryota</taxon>
        <taxon>Fungi</taxon>
        <taxon>Dikarya</taxon>
        <taxon>Ascomycota</taxon>
        <taxon>Pezizomycotina</taxon>
        <taxon>Sordariomycetes</taxon>
        <taxon>Sordariomycetidae</taxon>
        <taxon>Magnaporthales</taxon>
        <taxon>Pyriculariaceae</taxon>
        <taxon>Pyricularia</taxon>
    </lineage>
</organism>